<dbReference type="Proteomes" id="UP000563151">
    <property type="component" value="Unassembled WGS sequence"/>
</dbReference>
<dbReference type="GO" id="GO:0042601">
    <property type="term" value="C:endospore-forming forespore"/>
    <property type="evidence" value="ECO:0007669"/>
    <property type="project" value="TreeGrafter"/>
</dbReference>
<dbReference type="Pfam" id="PF20903">
    <property type="entry name" value="SPL"/>
    <property type="match status" value="1"/>
</dbReference>
<evidence type="ECO:0000313" key="1">
    <source>
        <dbReference type="EMBL" id="MBC2397643.1"/>
    </source>
</evidence>
<dbReference type="GO" id="GO:1904047">
    <property type="term" value="F:S-adenosyl-L-methionine binding"/>
    <property type="evidence" value="ECO:0007669"/>
    <property type="project" value="TreeGrafter"/>
</dbReference>
<comment type="caution">
    <text evidence="1">The sequence shown here is derived from an EMBL/GenBank/DDBJ whole genome shotgun (WGS) entry which is preliminary data.</text>
</comment>
<name>A0A923J1R1_CLOTT</name>
<evidence type="ECO:0000313" key="2">
    <source>
        <dbReference type="Proteomes" id="UP000563151"/>
    </source>
</evidence>
<dbReference type="EMBL" id="JAAZWO010000007">
    <property type="protein sequence ID" value="MBC2397643.1"/>
    <property type="molecule type" value="Genomic_DNA"/>
</dbReference>
<dbReference type="AlphaFoldDB" id="A0A923J1R1"/>
<reference evidence="1 2" key="1">
    <citation type="submission" date="2020-04" db="EMBL/GenBank/DDBJ databases">
        <title>Genomic insights into acetone-butanol-ethanol (ABE) fermentation by sequencing solventogenic clostridia strains.</title>
        <authorList>
            <person name="Brown S."/>
        </authorList>
    </citation>
    <scope>NUCLEOTIDE SEQUENCE [LARGE SCALE GENOMIC DNA]</scope>
    <source>
        <strain evidence="1 2">DJ011</strain>
    </source>
</reference>
<accession>A0A923J1R1</accession>
<dbReference type="Gene3D" id="3.40.50.12110">
    <property type="match status" value="1"/>
</dbReference>
<dbReference type="Gene3D" id="3.80.30.30">
    <property type="match status" value="1"/>
</dbReference>
<sequence>MRGRDILQNSNKSLFNPYFSHIYIEEKALNYPNTKKILDYFNKAEIVQINHYKDVFSRSHQNYILQKKSPKLILAVKKDNLVYEGAEVCEDFGNSHFYYTSTMMNCIYDCQYCYLQGMYSSANVVIFVNIQDIFNEVKKLLKKHSVYLCISYDTDILAFENVIDYGRQWINFAKKHKHLTIELRTKSANFKAIEDIKKEENIILAWTLSPDLVIKNYENKTPSLKERLSSIKEAIDKGWKVRLCFDPILYIKQWKETYKNLIDTTFTELSVEKIYDVSIGVFRVSKDYLKRMRKQRLDSVILNYPFETVNGLCSYSNNLSENMVVYVYELVKKYVPKGKIYI</sequence>
<gene>
    <name evidence="1" type="ORF">HGG79_07620</name>
</gene>
<proteinExistence type="predicted"/>
<dbReference type="PANTHER" id="PTHR37822">
    <property type="entry name" value="SPORE PHOTOPRODUCT LYASE-RELATED"/>
    <property type="match status" value="1"/>
</dbReference>
<dbReference type="PANTHER" id="PTHR37822:SF2">
    <property type="entry name" value="SPORE PHOTOPRODUCT LYASE"/>
    <property type="match status" value="1"/>
</dbReference>
<organism evidence="1 2">
    <name type="scientific">Clostridium tetanomorphum</name>
    <dbReference type="NCBI Taxonomy" id="1553"/>
    <lineage>
        <taxon>Bacteria</taxon>
        <taxon>Bacillati</taxon>
        <taxon>Bacillota</taxon>
        <taxon>Clostridia</taxon>
        <taxon>Eubacteriales</taxon>
        <taxon>Clostridiaceae</taxon>
        <taxon>Clostridium</taxon>
    </lineage>
</organism>
<dbReference type="SUPFAM" id="SSF102114">
    <property type="entry name" value="Radical SAM enzymes"/>
    <property type="match status" value="1"/>
</dbReference>
<dbReference type="InterPro" id="IPR058240">
    <property type="entry name" value="rSAM_sf"/>
</dbReference>
<protein>
    <submittedName>
        <fullName evidence="1">Radical SAM protein</fullName>
    </submittedName>
</protein>
<dbReference type="InterPro" id="IPR049539">
    <property type="entry name" value="SPL"/>
</dbReference>
<dbReference type="InterPro" id="IPR007197">
    <property type="entry name" value="rSAM"/>
</dbReference>
<dbReference type="GO" id="GO:0051539">
    <property type="term" value="F:4 iron, 4 sulfur cluster binding"/>
    <property type="evidence" value="ECO:0007669"/>
    <property type="project" value="TreeGrafter"/>
</dbReference>
<dbReference type="GO" id="GO:0003913">
    <property type="term" value="F:DNA photolyase activity"/>
    <property type="evidence" value="ECO:0007669"/>
    <property type="project" value="TreeGrafter"/>
</dbReference>
<keyword evidence="2" id="KW-1185">Reference proteome</keyword>
<dbReference type="SFLD" id="SFLDS00029">
    <property type="entry name" value="Radical_SAM"/>
    <property type="match status" value="1"/>
</dbReference>